<dbReference type="Pfam" id="PF00156">
    <property type="entry name" value="Pribosyltran"/>
    <property type="match status" value="1"/>
</dbReference>
<evidence type="ECO:0000259" key="2">
    <source>
        <dbReference type="Pfam" id="PF00156"/>
    </source>
</evidence>
<sequence>MGSNFPKILNDALSFVVPELCFGCNAALYRGERLLCAFCRNELPLTDFKGCTENLTDRLFYGRSPVEKATALFYYTENGVVQKLIHSLKYRGQERVGIWLGQWIGVKLLDQPVFRSVNIVLPVPLHPKKKRKRGYNQSSAFGKAIAKHLGAVYSETHLYRPHSSFTQTTKNRWKRWESTRGNFCLRKKEDLEGKDILIVDDVLTTGSTLEACVHALDAVRDKRIFIAVMAVVP</sequence>
<gene>
    <name evidence="3" type="ORF">QU605_07450</name>
</gene>
<protein>
    <submittedName>
        <fullName evidence="3">ComF family protein</fullName>
    </submittedName>
</protein>
<name>A0ABT7WER0_9FLAO</name>
<comment type="similarity">
    <text evidence="1">Belongs to the ComF/GntX family.</text>
</comment>
<evidence type="ECO:0000313" key="4">
    <source>
        <dbReference type="Proteomes" id="UP001174839"/>
    </source>
</evidence>
<evidence type="ECO:0000313" key="3">
    <source>
        <dbReference type="EMBL" id="MDM9631299.1"/>
    </source>
</evidence>
<dbReference type="SUPFAM" id="SSF53271">
    <property type="entry name" value="PRTase-like"/>
    <property type="match status" value="1"/>
</dbReference>
<dbReference type="EMBL" id="JAUDUY010000003">
    <property type="protein sequence ID" value="MDM9631299.1"/>
    <property type="molecule type" value="Genomic_DNA"/>
</dbReference>
<organism evidence="3 4">
    <name type="scientific">Robiginitalea aurantiaca</name>
    <dbReference type="NCBI Taxonomy" id="3056915"/>
    <lineage>
        <taxon>Bacteria</taxon>
        <taxon>Pseudomonadati</taxon>
        <taxon>Bacteroidota</taxon>
        <taxon>Flavobacteriia</taxon>
        <taxon>Flavobacteriales</taxon>
        <taxon>Flavobacteriaceae</taxon>
        <taxon>Robiginitalea</taxon>
    </lineage>
</organism>
<dbReference type="CDD" id="cd06223">
    <property type="entry name" value="PRTases_typeI"/>
    <property type="match status" value="1"/>
</dbReference>
<dbReference type="PANTHER" id="PTHR47505:SF1">
    <property type="entry name" value="DNA UTILIZATION PROTEIN YHGH"/>
    <property type="match status" value="1"/>
</dbReference>
<dbReference type="Proteomes" id="UP001174839">
    <property type="component" value="Unassembled WGS sequence"/>
</dbReference>
<dbReference type="PANTHER" id="PTHR47505">
    <property type="entry name" value="DNA UTILIZATION PROTEIN YHGH"/>
    <property type="match status" value="1"/>
</dbReference>
<accession>A0ABT7WER0</accession>
<reference evidence="3" key="1">
    <citation type="submission" date="2023-06" db="EMBL/GenBank/DDBJ databases">
        <title>Robiginitalea aurantiacus sp. nov. and Algoriphagus sediminis sp. nov., isolated from coastal sediment.</title>
        <authorList>
            <person name="Zhou Z.Y."/>
            <person name="An J."/>
            <person name="Jia Y.W."/>
            <person name="Du Z.J."/>
        </authorList>
    </citation>
    <scope>NUCLEOTIDE SEQUENCE</scope>
    <source>
        <strain evidence="3">M39</strain>
    </source>
</reference>
<dbReference type="InterPro" id="IPR029057">
    <property type="entry name" value="PRTase-like"/>
</dbReference>
<dbReference type="Gene3D" id="3.40.50.2020">
    <property type="match status" value="1"/>
</dbReference>
<feature type="domain" description="Phosphoribosyltransferase" evidence="2">
    <location>
        <begin position="143"/>
        <end position="229"/>
    </location>
</feature>
<keyword evidence="4" id="KW-1185">Reference proteome</keyword>
<dbReference type="InterPro" id="IPR000836">
    <property type="entry name" value="PRTase_dom"/>
</dbReference>
<comment type="caution">
    <text evidence="3">The sequence shown here is derived from an EMBL/GenBank/DDBJ whole genome shotgun (WGS) entry which is preliminary data.</text>
</comment>
<evidence type="ECO:0000256" key="1">
    <source>
        <dbReference type="ARBA" id="ARBA00008007"/>
    </source>
</evidence>
<dbReference type="InterPro" id="IPR051910">
    <property type="entry name" value="ComF/GntX_DNA_util-trans"/>
</dbReference>
<proteinExistence type="inferred from homology"/>
<dbReference type="RefSeq" id="WP_289724658.1">
    <property type="nucleotide sequence ID" value="NZ_JAUDUY010000003.1"/>
</dbReference>